<reference evidence="2" key="1">
    <citation type="journal article" date="2014" name="Front. Microbiol.">
        <title>High frequency of phylogenetically diverse reductive dehalogenase-homologous genes in deep subseafloor sedimentary metagenomes.</title>
        <authorList>
            <person name="Kawai M."/>
            <person name="Futagami T."/>
            <person name="Toyoda A."/>
            <person name="Takaki Y."/>
            <person name="Nishi S."/>
            <person name="Hori S."/>
            <person name="Arai W."/>
            <person name="Tsubouchi T."/>
            <person name="Morono Y."/>
            <person name="Uchiyama I."/>
            <person name="Ito T."/>
            <person name="Fujiyama A."/>
            <person name="Inagaki F."/>
            <person name="Takami H."/>
        </authorList>
    </citation>
    <scope>NUCLEOTIDE SEQUENCE</scope>
    <source>
        <strain evidence="2">Expedition CK06-06</strain>
    </source>
</reference>
<feature type="non-terminal residue" evidence="2">
    <location>
        <position position="107"/>
    </location>
</feature>
<dbReference type="AlphaFoldDB" id="X1V3I8"/>
<proteinExistence type="predicted"/>
<protein>
    <recommendedName>
        <fullName evidence="1">Microcystin LR degradation protein MlrC N-terminal domain-containing protein</fullName>
    </recommendedName>
</protein>
<dbReference type="EMBL" id="BARW01028204">
    <property type="protein sequence ID" value="GAJ10362.1"/>
    <property type="molecule type" value="Genomic_DNA"/>
</dbReference>
<dbReference type="InterPro" id="IPR015995">
    <property type="entry name" value="MlrC_N"/>
</dbReference>
<sequence length="107" mass="11860">MFFILSIISEGCSHKPGKLDKEQSLFRIGVAMFIHETCTFCPNATGIEEFEFYGPPVRGEELLRANDYIRGFVSRAKEYGCVDLVGLLSPREAKGGSSGSWITTEAF</sequence>
<accession>X1V3I8</accession>
<feature type="domain" description="Microcystin LR degradation protein MlrC N-terminal" evidence="1">
    <location>
        <begin position="27"/>
        <end position="88"/>
    </location>
</feature>
<organism evidence="2">
    <name type="scientific">marine sediment metagenome</name>
    <dbReference type="NCBI Taxonomy" id="412755"/>
    <lineage>
        <taxon>unclassified sequences</taxon>
        <taxon>metagenomes</taxon>
        <taxon>ecological metagenomes</taxon>
    </lineage>
</organism>
<dbReference type="Pfam" id="PF07364">
    <property type="entry name" value="DUF1485"/>
    <property type="match status" value="1"/>
</dbReference>
<evidence type="ECO:0000313" key="2">
    <source>
        <dbReference type="EMBL" id="GAJ10362.1"/>
    </source>
</evidence>
<evidence type="ECO:0000259" key="1">
    <source>
        <dbReference type="Pfam" id="PF07364"/>
    </source>
</evidence>
<name>X1V3I8_9ZZZZ</name>
<gene>
    <name evidence="2" type="ORF">S12H4_45588</name>
</gene>
<comment type="caution">
    <text evidence="2">The sequence shown here is derived from an EMBL/GenBank/DDBJ whole genome shotgun (WGS) entry which is preliminary data.</text>
</comment>